<keyword evidence="2" id="KW-0813">Transport</keyword>
<keyword evidence="4 6" id="KW-1133">Transmembrane helix</keyword>
<evidence type="ECO:0000256" key="2">
    <source>
        <dbReference type="ARBA" id="ARBA00022448"/>
    </source>
</evidence>
<dbReference type="AlphaFoldDB" id="A0A0U5CD18"/>
<feature type="transmembrane region" description="Helical" evidence="6">
    <location>
        <begin position="167"/>
        <end position="187"/>
    </location>
</feature>
<feature type="transmembrane region" description="Helical" evidence="6">
    <location>
        <begin position="48"/>
        <end position="67"/>
    </location>
</feature>
<dbReference type="InterPro" id="IPR050930">
    <property type="entry name" value="MFS_Vesicular_Transporter"/>
</dbReference>
<dbReference type="PANTHER" id="PTHR23506">
    <property type="entry name" value="GH10249P"/>
    <property type="match status" value="1"/>
</dbReference>
<proteinExistence type="predicted"/>
<name>A0A0U5CD18_9MICO</name>
<feature type="transmembrane region" description="Helical" evidence="6">
    <location>
        <begin position="340"/>
        <end position="365"/>
    </location>
</feature>
<keyword evidence="5 6" id="KW-0472">Membrane</keyword>
<dbReference type="GO" id="GO:0022857">
    <property type="term" value="F:transmembrane transporter activity"/>
    <property type="evidence" value="ECO:0007669"/>
    <property type="project" value="InterPro"/>
</dbReference>
<dbReference type="RefSeq" id="WP_096419846.1">
    <property type="nucleotide sequence ID" value="NZ_AP017315.1"/>
</dbReference>
<accession>A0A0U5CD18</accession>
<sequence length="432" mass="43492">MNAQQREARRARLLVPSVVGAMVTLSAASFVIFPLIPSLQDDLGVSTAQIGYLAAAGFGAALIAELIVAPAADRGHARLMAIIGVVMVAGSLALSALATSGLQLIAGRAVGGFGFGIFVIAASALLVRHDHKRSGELLGRLGAGELAGIALGPLASGLALAVARPSVILAVSAGVVMLALVPVLLGFREAAATDAKPSRSRTGFEGDHAHPETGGIAAGVLGFDVTDADRTQRFGSAAPRTGLDLLHSPRIVGIVLLYAAVMIPTGAYDGIWPRYMADIGAGPVLIAASYAIFAVPYVLLAGWAGRLADRRGGVSAFWRGLVILLPMIALYAVVGNPFVATGMGLIESTGQALAFVGAAAAMAHAVDPARAGTAQGLLRGIGLAAATVAAAVSGVAYQAGGQALLFGGTAVVVAVVAGVGLLLARMRVRRSR</sequence>
<dbReference type="Gene3D" id="1.20.1250.20">
    <property type="entry name" value="MFS general substrate transporter like domains"/>
    <property type="match status" value="1"/>
</dbReference>
<dbReference type="KEGG" id="malk:MalAC0309_0067"/>
<protein>
    <submittedName>
        <fullName evidence="8">Major facilitator superfamily MFS_1</fullName>
    </submittedName>
</protein>
<feature type="transmembrane region" description="Helical" evidence="6">
    <location>
        <begin position="377"/>
        <end position="397"/>
    </location>
</feature>
<feature type="domain" description="Major facilitator superfamily (MFS) profile" evidence="7">
    <location>
        <begin position="13"/>
        <end position="432"/>
    </location>
</feature>
<dbReference type="InterPro" id="IPR020846">
    <property type="entry name" value="MFS_dom"/>
</dbReference>
<feature type="transmembrane region" description="Helical" evidence="6">
    <location>
        <begin position="12"/>
        <end position="36"/>
    </location>
</feature>
<evidence type="ECO:0000256" key="6">
    <source>
        <dbReference type="SAM" id="Phobius"/>
    </source>
</evidence>
<dbReference type="Proteomes" id="UP000218965">
    <property type="component" value="Chromosome"/>
</dbReference>
<dbReference type="Pfam" id="PF07690">
    <property type="entry name" value="MFS_1"/>
    <property type="match status" value="1"/>
</dbReference>
<dbReference type="EMBL" id="AP017315">
    <property type="protein sequence ID" value="BAU30946.1"/>
    <property type="molecule type" value="Genomic_DNA"/>
</dbReference>
<dbReference type="GO" id="GO:0005886">
    <property type="term" value="C:plasma membrane"/>
    <property type="evidence" value="ECO:0007669"/>
    <property type="project" value="UniProtKB-SubCell"/>
</dbReference>
<comment type="subcellular location">
    <subcellularLocation>
        <location evidence="1">Cell membrane</location>
        <topology evidence="1">Multi-pass membrane protein</topology>
    </subcellularLocation>
</comment>
<dbReference type="PANTHER" id="PTHR23506:SF23">
    <property type="entry name" value="GH10249P"/>
    <property type="match status" value="1"/>
</dbReference>
<evidence type="ECO:0000256" key="4">
    <source>
        <dbReference type="ARBA" id="ARBA00022989"/>
    </source>
</evidence>
<feature type="transmembrane region" description="Helical" evidence="6">
    <location>
        <begin position="79"/>
        <end position="99"/>
    </location>
</feature>
<dbReference type="OrthoDB" id="5170136at2"/>
<feature type="transmembrane region" description="Helical" evidence="6">
    <location>
        <begin position="403"/>
        <end position="424"/>
    </location>
</feature>
<keyword evidence="3 6" id="KW-0812">Transmembrane</keyword>
<gene>
    <name evidence="8" type="ORF">MalAC0309_0067</name>
</gene>
<feature type="transmembrane region" description="Helical" evidence="6">
    <location>
        <begin position="284"/>
        <end position="304"/>
    </location>
</feature>
<feature type="transmembrane region" description="Helical" evidence="6">
    <location>
        <begin position="251"/>
        <end position="272"/>
    </location>
</feature>
<feature type="transmembrane region" description="Helical" evidence="6">
    <location>
        <begin position="316"/>
        <end position="334"/>
    </location>
</feature>
<feature type="transmembrane region" description="Helical" evidence="6">
    <location>
        <begin position="105"/>
        <end position="126"/>
    </location>
</feature>
<evidence type="ECO:0000313" key="9">
    <source>
        <dbReference type="Proteomes" id="UP000218965"/>
    </source>
</evidence>
<organism evidence="8 9">
    <name type="scientific">Microcella alkaliphila</name>
    <dbReference type="NCBI Taxonomy" id="279828"/>
    <lineage>
        <taxon>Bacteria</taxon>
        <taxon>Bacillati</taxon>
        <taxon>Actinomycetota</taxon>
        <taxon>Actinomycetes</taxon>
        <taxon>Micrococcales</taxon>
        <taxon>Microbacteriaceae</taxon>
        <taxon>Microcella</taxon>
    </lineage>
</organism>
<dbReference type="SUPFAM" id="SSF103473">
    <property type="entry name" value="MFS general substrate transporter"/>
    <property type="match status" value="1"/>
</dbReference>
<evidence type="ECO:0000256" key="5">
    <source>
        <dbReference type="ARBA" id="ARBA00023136"/>
    </source>
</evidence>
<evidence type="ECO:0000313" key="8">
    <source>
        <dbReference type="EMBL" id="BAU30946.1"/>
    </source>
</evidence>
<evidence type="ECO:0000256" key="1">
    <source>
        <dbReference type="ARBA" id="ARBA00004651"/>
    </source>
</evidence>
<reference evidence="9" key="1">
    <citation type="submission" date="2015-12" db="EMBL/GenBank/DDBJ databases">
        <authorList>
            <person name="Shamseldin A."/>
            <person name="Moawad H."/>
            <person name="Abd El-Rahim W.M."/>
            <person name="Sadowsky M.J."/>
        </authorList>
    </citation>
    <scope>NUCLEOTIDE SEQUENCE [LARGE SCALE GENOMIC DNA]</scope>
    <source>
        <strain evidence="9">JAM AC0309</strain>
    </source>
</reference>
<dbReference type="InterPro" id="IPR011701">
    <property type="entry name" value="MFS"/>
</dbReference>
<reference evidence="8 9" key="2">
    <citation type="submission" date="2016-01" db="EMBL/GenBank/DDBJ databases">
        <title>Microcella alkaliphila JAM AC0309 whole genome shotgun sequence.</title>
        <authorList>
            <person name="Kurata A."/>
            <person name="Hirose Y."/>
            <person name="Kishimoto N."/>
            <person name="Kobayashi T."/>
        </authorList>
    </citation>
    <scope>NUCLEOTIDE SEQUENCE [LARGE SCALE GENOMIC DNA]</scope>
    <source>
        <strain evidence="8 9">JAM AC0309</strain>
    </source>
</reference>
<evidence type="ECO:0000256" key="3">
    <source>
        <dbReference type="ARBA" id="ARBA00022692"/>
    </source>
</evidence>
<feature type="transmembrane region" description="Helical" evidence="6">
    <location>
        <begin position="138"/>
        <end position="161"/>
    </location>
</feature>
<dbReference type="PROSITE" id="PS50850">
    <property type="entry name" value="MFS"/>
    <property type="match status" value="1"/>
</dbReference>
<evidence type="ECO:0000259" key="7">
    <source>
        <dbReference type="PROSITE" id="PS50850"/>
    </source>
</evidence>
<dbReference type="InterPro" id="IPR036259">
    <property type="entry name" value="MFS_trans_sf"/>
</dbReference>